<dbReference type="EMBL" id="CAJHJT010000056">
    <property type="protein sequence ID" value="CAD7013459.1"/>
    <property type="molecule type" value="Genomic_DNA"/>
</dbReference>
<evidence type="ECO:0000313" key="3">
    <source>
        <dbReference type="EMBL" id="CAD7013459.1"/>
    </source>
</evidence>
<dbReference type="Proteomes" id="UP000606786">
    <property type="component" value="Unassembled WGS sequence"/>
</dbReference>
<evidence type="ECO:0000256" key="2">
    <source>
        <dbReference type="SAM" id="SignalP"/>
    </source>
</evidence>
<keyword evidence="5" id="KW-1185">Reference proteome</keyword>
<organism evidence="4">
    <name type="scientific">Ceratitis capitata</name>
    <name type="common">Mediterranean fruit fly</name>
    <name type="synonym">Tephritis capitata</name>
    <dbReference type="NCBI Taxonomy" id="7213"/>
    <lineage>
        <taxon>Eukaryota</taxon>
        <taxon>Metazoa</taxon>
        <taxon>Ecdysozoa</taxon>
        <taxon>Arthropoda</taxon>
        <taxon>Hexapoda</taxon>
        <taxon>Insecta</taxon>
        <taxon>Pterygota</taxon>
        <taxon>Neoptera</taxon>
        <taxon>Endopterygota</taxon>
        <taxon>Diptera</taxon>
        <taxon>Brachycera</taxon>
        <taxon>Muscomorpha</taxon>
        <taxon>Tephritoidea</taxon>
        <taxon>Tephritidae</taxon>
        <taxon>Ceratitis</taxon>
        <taxon>Ceratitis</taxon>
    </lineage>
</organism>
<reference evidence="4" key="1">
    <citation type="submission" date="2013-07" db="EMBL/GenBank/DDBJ databases">
        <authorList>
            <person name="Geib S."/>
        </authorList>
    </citation>
    <scope>NUCLEOTIDE SEQUENCE</scope>
</reference>
<dbReference type="EMBL" id="GAMC01009867">
    <property type="protein sequence ID" value="JAB96688.1"/>
    <property type="molecule type" value="mRNA"/>
</dbReference>
<feature type="coiled-coil region" evidence="1">
    <location>
        <begin position="270"/>
        <end position="301"/>
    </location>
</feature>
<dbReference type="AlphaFoldDB" id="W8BI84"/>
<keyword evidence="1" id="KW-0175">Coiled coil</keyword>
<keyword evidence="2" id="KW-0732">Signal</keyword>
<dbReference type="KEGG" id="ccat:105665238"/>
<reference evidence="4" key="2">
    <citation type="journal article" date="2014" name="BMC Genomics">
        <title>A genomic perspective to assessing quality of mass-reared SIT flies used in Mediterranean fruit fly (Ceratitis capitata) eradication in California.</title>
        <authorList>
            <person name="Calla B."/>
            <person name="Hall B."/>
            <person name="Hou S."/>
            <person name="Geib S.M."/>
        </authorList>
    </citation>
    <scope>NUCLEOTIDE SEQUENCE</scope>
</reference>
<accession>W8BI84</accession>
<feature type="chain" id="PRO_5036441932" evidence="2">
    <location>
        <begin position="21"/>
        <end position="870"/>
    </location>
</feature>
<protein>
    <submittedName>
        <fullName evidence="3">(Mediterranean fruit fly) hypothetical protein</fullName>
    </submittedName>
</protein>
<gene>
    <name evidence="3" type="ORF">CCAP1982_LOCUS21524</name>
</gene>
<dbReference type="OrthoDB" id="8052761at2759"/>
<reference evidence="3" key="3">
    <citation type="submission" date="2020-11" db="EMBL/GenBank/DDBJ databases">
        <authorList>
            <person name="Whitehead M."/>
        </authorList>
    </citation>
    <scope>NUCLEOTIDE SEQUENCE</scope>
    <source>
        <strain evidence="3">EGII</strain>
    </source>
</reference>
<proteinExistence type="evidence at transcript level"/>
<dbReference type="PROSITE" id="PS51257">
    <property type="entry name" value="PROKAR_LIPOPROTEIN"/>
    <property type="match status" value="1"/>
</dbReference>
<name>W8BI84_CERCA</name>
<feature type="coiled-coil region" evidence="1">
    <location>
        <begin position="558"/>
        <end position="609"/>
    </location>
</feature>
<evidence type="ECO:0000256" key="1">
    <source>
        <dbReference type="SAM" id="Coils"/>
    </source>
</evidence>
<sequence length="870" mass="97455">MRLFLVSALSLLAASSCANAAAVAGYPYRSELLAYSPARGEFPVVNALTPGYVRFIDQQGVEHLVGYKYPAPVQSRRDSNEEYLYQLAKESLKKEGAEYIQARNEHLRLWAIDQYVRYRQESDRLKLAGQQPTAELIAKINALEVLNNAIRKGVDIENPATKSLREEHTRLWDESRRSAQQVTKPLAVATATKPTIYLRVAGAEQEFISKADPTQPQIAVVGETPEQKKVREEHLRLYQEQLQRVQGLQADSEKSKSETLLQDVRIGYAAGKYEQELQIKEQQQQQQIQQQQQQRTQQEQAKAQGVKIVENLSYIQETPEVQQAKAEHLRLWHEAKLRADKEEQANEKHGEHHSAGDAKEGRYNTQFLTNAIPTAVPKQTRPTYELQQLQQLSTYTTANEPNMQLKTDANPQVPTPVQDTPEVQRARAEHFRILEELQKKADFIADIQPNSEIAAQPAQQQATQENISEYVATTKSITTDVANSQSQPQAQIAVQETEEVKRAREEHLKLVKEAHLKASQYQTEITENAAAPKPTFYLATTADKTTDEHADEETRLRAEEVKQRQTELLAETARLREEQRLQAEELLRLQQEEQRRQEQERLDLAAENKDAENYAEKTQLPIIVPATKDTLDQLIQTQLQTGSDSAVTYDIRDSEKYATNPYLLRYAIQTPSPQQLGKPIAATTAYFLGAQQSAQQQQSYGQPGVYYLRDASDSYIKLDNPYFLHYITNQQGGKEMLATADAASLASALSALHQGQGQRIEQPIAPSFADKPIAPIIPIASLPSSAQLIPNAPIASSAPLTPITSAPPALPSAPISPSAPGSANMKIFYGNEAALAALEQATRDHFRAHEIALERLRLANQKQPAQKDCN</sequence>
<evidence type="ECO:0000313" key="5">
    <source>
        <dbReference type="Proteomes" id="UP000606786"/>
    </source>
</evidence>
<evidence type="ECO:0000313" key="4">
    <source>
        <dbReference type="EMBL" id="JAB96688.1"/>
    </source>
</evidence>
<feature type="signal peptide" evidence="2">
    <location>
        <begin position="1"/>
        <end position="20"/>
    </location>
</feature>